<dbReference type="AlphaFoldDB" id="A0AAN7KMI7"/>
<feature type="chain" id="PRO_5042904751" description="Neprosin PEP catalytic domain-containing protein" evidence="2">
    <location>
        <begin position="32"/>
        <end position="420"/>
    </location>
</feature>
<feature type="region of interest" description="Disordered" evidence="1">
    <location>
        <begin position="89"/>
        <end position="109"/>
    </location>
</feature>
<evidence type="ECO:0000313" key="4">
    <source>
        <dbReference type="EMBL" id="KAK4769377.1"/>
    </source>
</evidence>
<dbReference type="InterPro" id="IPR053168">
    <property type="entry name" value="Glutamic_endopeptidase"/>
</dbReference>
<keyword evidence="5" id="KW-1185">Reference proteome</keyword>
<dbReference type="PROSITE" id="PS52045">
    <property type="entry name" value="NEPROSIN_PEP_CD"/>
    <property type="match status" value="1"/>
</dbReference>
<protein>
    <recommendedName>
        <fullName evidence="3">Neprosin PEP catalytic domain-containing protein</fullName>
    </recommendedName>
</protein>
<evidence type="ECO:0000313" key="5">
    <source>
        <dbReference type="Proteomes" id="UP001346149"/>
    </source>
</evidence>
<feature type="domain" description="Neprosin PEP catalytic" evidence="3">
    <location>
        <begin position="163"/>
        <end position="420"/>
    </location>
</feature>
<evidence type="ECO:0000259" key="3">
    <source>
        <dbReference type="PROSITE" id="PS52045"/>
    </source>
</evidence>
<comment type="caution">
    <text evidence="4">The sequence shown here is derived from an EMBL/GenBank/DDBJ whole genome shotgun (WGS) entry which is preliminary data.</text>
</comment>
<dbReference type="Pfam" id="PF03080">
    <property type="entry name" value="Neprosin"/>
    <property type="match status" value="1"/>
</dbReference>
<dbReference type="PANTHER" id="PTHR31589:SF111">
    <property type="entry name" value="NEPROSIN DOMAIN-CONTAINING PROTEIN"/>
    <property type="match status" value="1"/>
</dbReference>
<feature type="compositionally biased region" description="Basic residues" evidence="1">
    <location>
        <begin position="125"/>
        <end position="142"/>
    </location>
</feature>
<dbReference type="Proteomes" id="UP001346149">
    <property type="component" value="Unassembled WGS sequence"/>
</dbReference>
<sequence length="420" mass="47186">MKIFPLCFRGVCLKSLMILLLILSVISPAKLLDSEERTSHNLSSGHRHAVRRIRSEDGDVIDCINIYKQPAFDHPALRNHAIQMAPSVDPSVERTMSTEKSPEMSSAAQLWRRSGSCPIDTVPVRRSKKASGARRFPARKKPTGTSKSSLRSAPTDEGDKVPNLLRVNRSVAILFTYGYNYNAAKGDIRVWNPYVEHDHEWSNSQVALQNGPYHHFESVESGWAVNPSLYGDRQTRFFVYWTVDASKTTGCFDLTCPGFVQTNQEIAIGAAIYPISTPDGLPYQITIYIFKDMITSNFWVQYNGVNVGYWPADLFTSLKLTVETVQWGGEVYSSKVGGGAAATPHTATQMGSGQFPEYMEDVSGWVKRLRVRDNSMTLKEPDWAGTYSDEYRCYNVRYVTDYVEDPEFYYGGPGRGFLCP</sequence>
<dbReference type="Pfam" id="PF14365">
    <property type="entry name" value="Neprosin_AP"/>
    <property type="match status" value="1"/>
</dbReference>
<evidence type="ECO:0000256" key="1">
    <source>
        <dbReference type="SAM" id="MobiDB-lite"/>
    </source>
</evidence>
<gene>
    <name evidence="4" type="ORF">SAY86_027527</name>
</gene>
<name>A0AAN7KMI7_TRANT</name>
<feature type="compositionally biased region" description="Polar residues" evidence="1">
    <location>
        <begin position="143"/>
        <end position="152"/>
    </location>
</feature>
<keyword evidence="2" id="KW-0732">Signal</keyword>
<reference evidence="4 5" key="1">
    <citation type="journal article" date="2023" name="Hortic Res">
        <title>Pangenome of water caltrop reveals structural variations and asymmetric subgenome divergence after allopolyploidization.</title>
        <authorList>
            <person name="Zhang X."/>
            <person name="Chen Y."/>
            <person name="Wang L."/>
            <person name="Yuan Y."/>
            <person name="Fang M."/>
            <person name="Shi L."/>
            <person name="Lu R."/>
            <person name="Comes H.P."/>
            <person name="Ma Y."/>
            <person name="Chen Y."/>
            <person name="Huang G."/>
            <person name="Zhou Y."/>
            <person name="Zheng Z."/>
            <person name="Qiu Y."/>
        </authorList>
    </citation>
    <scope>NUCLEOTIDE SEQUENCE [LARGE SCALE GENOMIC DNA]</scope>
    <source>
        <strain evidence="4">F231</strain>
    </source>
</reference>
<evidence type="ECO:0000256" key="2">
    <source>
        <dbReference type="SAM" id="SignalP"/>
    </source>
</evidence>
<proteinExistence type="predicted"/>
<dbReference type="InterPro" id="IPR004314">
    <property type="entry name" value="Neprosin"/>
</dbReference>
<accession>A0AAN7KMI7</accession>
<dbReference type="EMBL" id="JAXQNO010000021">
    <property type="protein sequence ID" value="KAK4769377.1"/>
    <property type="molecule type" value="Genomic_DNA"/>
</dbReference>
<feature type="signal peptide" evidence="2">
    <location>
        <begin position="1"/>
        <end position="31"/>
    </location>
</feature>
<organism evidence="4 5">
    <name type="scientific">Trapa natans</name>
    <name type="common">Water chestnut</name>
    <dbReference type="NCBI Taxonomy" id="22666"/>
    <lineage>
        <taxon>Eukaryota</taxon>
        <taxon>Viridiplantae</taxon>
        <taxon>Streptophyta</taxon>
        <taxon>Embryophyta</taxon>
        <taxon>Tracheophyta</taxon>
        <taxon>Spermatophyta</taxon>
        <taxon>Magnoliopsida</taxon>
        <taxon>eudicotyledons</taxon>
        <taxon>Gunneridae</taxon>
        <taxon>Pentapetalae</taxon>
        <taxon>rosids</taxon>
        <taxon>malvids</taxon>
        <taxon>Myrtales</taxon>
        <taxon>Lythraceae</taxon>
        <taxon>Trapa</taxon>
    </lineage>
</organism>
<dbReference type="InterPro" id="IPR025521">
    <property type="entry name" value="Neprosin_propep"/>
</dbReference>
<dbReference type="PANTHER" id="PTHR31589">
    <property type="entry name" value="PROTEIN, PUTATIVE (DUF239)-RELATED-RELATED"/>
    <property type="match status" value="1"/>
</dbReference>
<dbReference type="Gene3D" id="3.90.1320.10">
    <property type="entry name" value="Outer-capsid protein sigma 3, large lobe"/>
    <property type="match status" value="1"/>
</dbReference>
<feature type="region of interest" description="Disordered" evidence="1">
    <location>
        <begin position="121"/>
        <end position="158"/>
    </location>
</feature>